<protein>
    <submittedName>
        <fullName evidence="3">Uncharacterized protein</fullName>
    </submittedName>
</protein>
<accession>A0A806KK11</accession>
<feature type="transmembrane region" description="Helical" evidence="1">
    <location>
        <begin position="419"/>
        <end position="436"/>
    </location>
</feature>
<evidence type="ECO:0000256" key="1">
    <source>
        <dbReference type="SAM" id="Phobius"/>
    </source>
</evidence>
<evidence type="ECO:0000256" key="2">
    <source>
        <dbReference type="SAM" id="SignalP"/>
    </source>
</evidence>
<dbReference type="AlphaFoldDB" id="A0A806KK11"/>
<feature type="chain" id="PRO_5032927327" evidence="2">
    <location>
        <begin position="27"/>
        <end position="437"/>
    </location>
</feature>
<dbReference type="EMBL" id="JQ844174">
    <property type="protein sequence ID" value="AGS51870.1"/>
    <property type="molecule type" value="Genomic_DNA"/>
</dbReference>
<feature type="signal peptide" evidence="2">
    <location>
        <begin position="1"/>
        <end position="26"/>
    </location>
</feature>
<name>A0A806KK11_9BACT</name>
<keyword evidence="1" id="KW-0812">Transmembrane</keyword>
<sequence>MLRLIETCVFAIVLCAVFISAQQISAPVVAPLPPPPVADYESFLNNIEADISSKAALDKLKADISTNYDYKPNWGISLNKDADVETYGARVGQLREKISAMKIRISHLDSLLAKAGFNASDFEEAQKSLQQKNSLYISRLERAVELMHDYIIQEQAKILSTEKQKPQIGLGAYNASSQDYGFGMSNGENSNVLFSFSGHFKIPEPKAKEMNNQATDLTVSIDYINLPFVIQGAKFFPGAKKARIFYKDEELPTAGSFHGFPSLEQYPGYAEWKLQADSLTSGVLSPRNLDSSYAMNAVSPVIAIATPPPVIKPPSVDTSSAISVVPPKIESGIPAQSASSEGSPGMFRTVLRWSSIGLCAVSVGLGLNQNREVAKRNDDANIRHQEAVAAFGKSDYSDKLNNYNVSTDRVRDAENIRNAFYAAAGGFGLVGILTFVF</sequence>
<keyword evidence="1" id="KW-1133">Transmembrane helix</keyword>
<feature type="transmembrane region" description="Helical" evidence="1">
    <location>
        <begin position="350"/>
        <end position="367"/>
    </location>
</feature>
<organism evidence="3">
    <name type="scientific">uncultured bacterium contig00118</name>
    <dbReference type="NCBI Taxonomy" id="1181579"/>
    <lineage>
        <taxon>Bacteria</taxon>
        <taxon>environmental samples</taxon>
    </lineage>
</organism>
<reference evidence="3" key="1">
    <citation type="submission" date="2012-03" db="EMBL/GenBank/DDBJ databases">
        <title>Functional metagenomics reveals considerable lignocellulase gene clusters in the gut microbiome of a wood-feeding higher termite.</title>
        <authorList>
            <person name="Liu N."/>
        </authorList>
    </citation>
    <scope>NUCLEOTIDE SEQUENCE</scope>
</reference>
<evidence type="ECO:0000313" key="3">
    <source>
        <dbReference type="EMBL" id="AGS51870.1"/>
    </source>
</evidence>
<keyword evidence="2" id="KW-0732">Signal</keyword>
<proteinExistence type="predicted"/>
<keyword evidence="1" id="KW-0472">Membrane</keyword>